<dbReference type="Proteomes" id="UP000546464">
    <property type="component" value="Unassembled WGS sequence"/>
</dbReference>
<gene>
    <name evidence="2" type="ORF">H5P28_03130</name>
</gene>
<keyword evidence="3" id="KW-1185">Reference proteome</keyword>
<organism evidence="2 3">
    <name type="scientific">Ruficoccus amylovorans</name>
    <dbReference type="NCBI Taxonomy" id="1804625"/>
    <lineage>
        <taxon>Bacteria</taxon>
        <taxon>Pseudomonadati</taxon>
        <taxon>Verrucomicrobiota</taxon>
        <taxon>Opitutia</taxon>
        <taxon>Puniceicoccales</taxon>
        <taxon>Cerasicoccaceae</taxon>
        <taxon>Ruficoccus</taxon>
    </lineage>
</organism>
<proteinExistence type="predicted"/>
<feature type="region of interest" description="Disordered" evidence="1">
    <location>
        <begin position="1194"/>
        <end position="1216"/>
    </location>
</feature>
<name>A0A842HC29_9BACT</name>
<evidence type="ECO:0008006" key="4">
    <source>
        <dbReference type="Google" id="ProtNLM"/>
    </source>
</evidence>
<reference evidence="2 3" key="1">
    <citation type="submission" date="2020-07" db="EMBL/GenBank/DDBJ databases">
        <authorList>
            <person name="Feng X."/>
        </authorList>
    </citation>
    <scope>NUCLEOTIDE SEQUENCE [LARGE SCALE GENOMIC DNA]</scope>
    <source>
        <strain evidence="2 3">JCM31066</strain>
    </source>
</reference>
<dbReference type="RefSeq" id="WP_185674232.1">
    <property type="nucleotide sequence ID" value="NZ_JACHVB010000012.1"/>
</dbReference>
<evidence type="ECO:0000313" key="2">
    <source>
        <dbReference type="EMBL" id="MBC2593246.1"/>
    </source>
</evidence>
<evidence type="ECO:0000256" key="1">
    <source>
        <dbReference type="SAM" id="MobiDB-lite"/>
    </source>
</evidence>
<dbReference type="AlphaFoldDB" id="A0A842HC29"/>
<accession>A0A842HC29</accession>
<dbReference type="EMBL" id="JACHVB010000012">
    <property type="protein sequence ID" value="MBC2593246.1"/>
    <property type="molecule type" value="Genomic_DNA"/>
</dbReference>
<evidence type="ECO:0000313" key="3">
    <source>
        <dbReference type="Proteomes" id="UP000546464"/>
    </source>
</evidence>
<sequence length="1241" mass="134652">MALVIAMVLMGFILLLLISLSVQLQVETRAASISNRQLDARANALLGLSQALGELQAAAGPDQRVTATAGILDDTRDENRYWTGVWKVEGDNPFDYTSGIRDGAGRIDATERPPTWLISSNNAPDPSATIESVNVLDGEVQTVRLLGANTFTPQAPSDSGEIIAGRVRVEEPSGKVGGYAWWVGDEGVKAKLNLVDHTGEFDAGTADERRQRDRLPLVTSQRTAGELLLDAGADYPVNAAKLEQVGSGTELSWLSNKALNADWIKESFHDVTFASAGVLSDTRHGGLKKDLSRGLGDQWQTFMQELQSDSTQWSNGWPRPQAVFQVPGPGGLYGAPYDGNLYGPYWDVLYHYANLYQPHQPWIPNLHDLNSSMTFRGYVSGENGPAGLGDLSAGDADIEVRGMGPDDQNFLPRHDFTNDSSKWMRGNWFALPPTLHAGNTYDLGDSARRDPVWNTLAPVLARLQIVFSLSSVEVTDPATGLPVIDPTTGGKSYRLLLHMSPAVVLWNPYNATLAATRYSFNFEPIVRLQIQVDGVDYLPGPSNGKYNLIDLLKVNGWGPATRTDASGNHFADISSDGYKQVMLLETQPVTLAPGEVRVFSLPSSDIPWHPLMNKGSQNSSYWLSNQFNPTNSAYVELLKTSQSGTFINYNASTPNPTTDLPEIKVDTGHPGDITVKFFAESIGTQYGNNGFLTVEGIDLNTEPNHFSGNTPIRMGGGLRYARFVTSDTPYSLGTVDGLVGNIVPFAAIYAALKTTQESADGVPVFSQLNARAIVSNKLIGNPDMPFTEIYRGGLLDASDSQLDIQESGGLSFYGPSYEPQNGGQSRLILFDVPRQPLLSVGELMHANVSYYDILPQYAVGNSYASPYIAAGDYYATWAQDSGSHFPVVDYSYALNDALFDEYFFSGVPARYSRYGSAELESMAGRLPPYENFDENYLSAGKPLPNPRMLPRQSGTWAETLDRIQDLDTAAAQLMVDGAFNVNSTSVEAWKAVLGSLALAPGETYPLASYSGGTDTLSANALDYPAPRFSLPVDNPGRRWTGFATLSEAEVETLAENIVEEVKARGPFLSLSDFVNRRLTNGDTGKAGALQAAIDNSGINSTADLGPSYNISASASSPYQRMSAANLAPAQGAGVAGWLLQNDLLRGLAPVLTARSDTFRIRAYGDVESAVSGEVESRVWLEAIVQRMPEYVDASDAPETPVSLRDPGEPVRPENPALSDINRQFGRKFKIVAFRWLTEDEI</sequence>
<protein>
    <recommendedName>
        <fullName evidence="4">Verru_Chthon cassette protein A</fullName>
    </recommendedName>
</protein>
<comment type="caution">
    <text evidence="2">The sequence shown here is derived from an EMBL/GenBank/DDBJ whole genome shotgun (WGS) entry which is preliminary data.</text>
</comment>